<dbReference type="GO" id="GO:0004113">
    <property type="term" value="F:2',3'-cyclic-nucleotide 3'-phosphodiesterase activity"/>
    <property type="evidence" value="ECO:0007669"/>
    <property type="project" value="TreeGrafter"/>
</dbReference>
<accession>A0A2G6KK50</accession>
<feature type="binding site" evidence="6">
    <location>
        <position position="151"/>
    </location>
    <ligand>
        <name>Fe cation</name>
        <dbReference type="ChEBI" id="CHEBI:24875"/>
        <label>2</label>
    </ligand>
</feature>
<dbReference type="SUPFAM" id="SSF56300">
    <property type="entry name" value="Metallo-dependent phosphatases"/>
    <property type="match status" value="1"/>
</dbReference>
<feature type="binding site" evidence="6">
    <location>
        <position position="8"/>
    </location>
    <ligand>
        <name>Fe cation</name>
        <dbReference type="ChEBI" id="CHEBI:24875"/>
        <label>1</label>
    </ligand>
</feature>
<dbReference type="Pfam" id="PF13277">
    <property type="entry name" value="YmdB"/>
    <property type="match status" value="1"/>
</dbReference>
<dbReference type="NCBIfam" id="TIGR00282">
    <property type="entry name" value="TIGR00282 family metallophosphoesterase"/>
    <property type="match status" value="1"/>
</dbReference>
<feature type="binding site" evidence="6">
    <location>
        <position position="39"/>
    </location>
    <ligand>
        <name>Fe cation</name>
        <dbReference type="ChEBI" id="CHEBI:24875"/>
        <label>1</label>
    </ligand>
</feature>
<gene>
    <name evidence="7" type="ORF">CSA56_01840</name>
</gene>
<reference evidence="7 8" key="1">
    <citation type="submission" date="2017-10" db="EMBL/GenBank/DDBJ databases">
        <title>Novel microbial diversity and functional potential in the marine mammal oral microbiome.</title>
        <authorList>
            <person name="Dudek N.K."/>
            <person name="Sun C.L."/>
            <person name="Burstein D."/>
            <person name="Kantor R.S."/>
            <person name="Aliaga Goltsman D.S."/>
            <person name="Bik E.M."/>
            <person name="Thomas B.C."/>
            <person name="Banfield J.F."/>
            <person name="Relman D.A."/>
        </authorList>
    </citation>
    <scope>NUCLEOTIDE SEQUENCE [LARGE SCALE GENOMIC DNA]</scope>
    <source>
        <strain evidence="7">DOLJORAL78_47_16</strain>
    </source>
</reference>
<feature type="binding site" evidence="6">
    <location>
        <position position="178"/>
    </location>
    <ligand>
        <name>Fe cation</name>
        <dbReference type="ChEBI" id="CHEBI:24875"/>
        <label>1</label>
    </ligand>
</feature>
<evidence type="ECO:0000256" key="4">
    <source>
        <dbReference type="ARBA" id="ARBA00061401"/>
    </source>
</evidence>
<feature type="active site" description="Proton donor" evidence="5">
    <location>
        <position position="68"/>
    </location>
</feature>
<keyword evidence="1 6" id="KW-0479">Metal-binding</keyword>
<dbReference type="PIRSF" id="PIRSF004789">
    <property type="entry name" value="DR1281"/>
    <property type="match status" value="1"/>
</dbReference>
<dbReference type="AlphaFoldDB" id="A0A2G6KK50"/>
<dbReference type="InterPro" id="IPR005235">
    <property type="entry name" value="YmdB-like"/>
</dbReference>
<sequence length="262" mass="28955">MNILFIGDIVGRAGRQVVTQGLPLLRRDYDVTFVVANGENAAGGVGLTPKIADQLFAAGIDVLTSGNHIWQKKEILEYISRETRLIRPLNFAPDAPGAGSCVVQDSDENSLAVLNLIGRVFLDGYSCPFQEAKREIERLRERDVVILVDFHAEATSEKQALGWYLDGKVGAVVGTHTHVQTADERILHQGTAYITDVGMTGAMDSVLGVKKELAIQKFLTYMPVRFESSMLNPQLNAVLITIDPVRKIASRIKRLRWPLFPE</sequence>
<dbReference type="EMBL" id="PDSK01000027">
    <property type="protein sequence ID" value="PIE36033.1"/>
    <property type="molecule type" value="Genomic_DNA"/>
</dbReference>
<evidence type="ECO:0000256" key="2">
    <source>
        <dbReference type="ARBA" id="ARBA00022801"/>
    </source>
</evidence>
<evidence type="ECO:0000313" key="8">
    <source>
        <dbReference type="Proteomes" id="UP000230821"/>
    </source>
</evidence>
<dbReference type="Gene3D" id="3.60.21.10">
    <property type="match status" value="1"/>
</dbReference>
<evidence type="ECO:0000256" key="3">
    <source>
        <dbReference type="ARBA" id="ARBA00023004"/>
    </source>
</evidence>
<feature type="binding site" evidence="6">
    <location>
        <position position="67"/>
    </location>
    <ligand>
        <name>Fe cation</name>
        <dbReference type="ChEBI" id="CHEBI:24875"/>
        <label>2</label>
    </ligand>
</feature>
<dbReference type="PANTHER" id="PTHR36303">
    <property type="entry name" value="2',3'-CYCLIC-NUCLEOTIDE 2'-PHOSPHODIESTERASE"/>
    <property type="match status" value="1"/>
</dbReference>
<name>A0A2G6KK50_9BACT</name>
<dbReference type="GO" id="GO:0046872">
    <property type="term" value="F:metal ion binding"/>
    <property type="evidence" value="ECO:0007669"/>
    <property type="project" value="UniProtKB-KW"/>
</dbReference>
<feature type="binding site" evidence="6">
    <location>
        <position position="40"/>
    </location>
    <ligand>
        <name>Fe cation</name>
        <dbReference type="ChEBI" id="CHEBI:24875"/>
        <label>1</label>
    </ligand>
</feature>
<evidence type="ECO:0000256" key="5">
    <source>
        <dbReference type="PIRSR" id="PIRSR004789-50"/>
    </source>
</evidence>
<protein>
    <submittedName>
        <fullName evidence="7">TIGR00282 family metallophosphoesterase</fullName>
    </submittedName>
</protein>
<feature type="binding site" evidence="6">
    <location>
        <position position="39"/>
    </location>
    <ligand>
        <name>Fe cation</name>
        <dbReference type="ChEBI" id="CHEBI:24875"/>
        <label>2</label>
    </ligand>
</feature>
<evidence type="ECO:0000256" key="6">
    <source>
        <dbReference type="PIRSR" id="PIRSR004789-51"/>
    </source>
</evidence>
<evidence type="ECO:0000256" key="1">
    <source>
        <dbReference type="ARBA" id="ARBA00022723"/>
    </source>
</evidence>
<dbReference type="CDD" id="cd07382">
    <property type="entry name" value="MPP_DR1281"/>
    <property type="match status" value="1"/>
</dbReference>
<keyword evidence="2" id="KW-0378">Hydrolase</keyword>
<feature type="binding site" evidence="6">
    <location>
        <position position="176"/>
    </location>
    <ligand>
        <name>Fe cation</name>
        <dbReference type="ChEBI" id="CHEBI:24875"/>
        <label>2</label>
    </ligand>
</feature>
<comment type="caution">
    <text evidence="7">The sequence shown here is derived from an EMBL/GenBank/DDBJ whole genome shotgun (WGS) entry which is preliminary data.</text>
</comment>
<dbReference type="Proteomes" id="UP000230821">
    <property type="component" value="Unassembled WGS sequence"/>
</dbReference>
<evidence type="ECO:0000313" key="7">
    <source>
        <dbReference type="EMBL" id="PIE36033.1"/>
    </source>
</evidence>
<keyword evidence="3" id="KW-0408">Iron</keyword>
<organism evidence="7 8">
    <name type="scientific">candidate division KSB3 bacterium</name>
    <dbReference type="NCBI Taxonomy" id="2044937"/>
    <lineage>
        <taxon>Bacteria</taxon>
        <taxon>candidate division KSB3</taxon>
    </lineage>
</organism>
<dbReference type="FunFam" id="3.60.21.10:FF:000016">
    <property type="entry name" value="Putative metallophosphoesterase"/>
    <property type="match status" value="1"/>
</dbReference>
<dbReference type="InterPro" id="IPR029052">
    <property type="entry name" value="Metallo-depent_PP-like"/>
</dbReference>
<dbReference type="PANTHER" id="PTHR36303:SF1">
    <property type="entry name" value="2',3'-CYCLIC-NUCLEOTIDE 2'-PHOSPHODIESTERASE"/>
    <property type="match status" value="1"/>
</dbReference>
<comment type="similarity">
    <text evidence="4">Belongs to the YmdB-like family.</text>
</comment>
<proteinExistence type="inferred from homology"/>